<accession>A0A2W7R101</accession>
<gene>
    <name evidence="2" type="ORF">LV85_01554</name>
    <name evidence="1" type="ORF">LV85_03895</name>
</gene>
<evidence type="ECO:0000313" key="2">
    <source>
        <dbReference type="EMBL" id="PZX54214.1"/>
    </source>
</evidence>
<organism evidence="2 3">
    <name type="scientific">Algoriphagus chordae</name>
    <dbReference type="NCBI Taxonomy" id="237019"/>
    <lineage>
        <taxon>Bacteria</taxon>
        <taxon>Pseudomonadati</taxon>
        <taxon>Bacteroidota</taxon>
        <taxon>Cytophagia</taxon>
        <taxon>Cytophagales</taxon>
        <taxon>Cyclobacteriaceae</taxon>
        <taxon>Algoriphagus</taxon>
    </lineage>
</organism>
<proteinExistence type="predicted"/>
<keyword evidence="3" id="KW-1185">Reference proteome</keyword>
<dbReference type="EMBL" id="QKZT01000005">
    <property type="protein sequence ID" value="PZX54214.1"/>
    <property type="molecule type" value="Genomic_DNA"/>
</dbReference>
<sequence>MSPFEANIYVMHRVTIPSGGRPSFREVGNLWVDDTIKTFEVLKRISKDW</sequence>
<evidence type="ECO:0000313" key="3">
    <source>
        <dbReference type="Proteomes" id="UP000248882"/>
    </source>
</evidence>
<dbReference type="AlphaFoldDB" id="A0A2W7R101"/>
<name>A0A2W7R101_9BACT</name>
<comment type="caution">
    <text evidence="2">The sequence shown here is derived from an EMBL/GenBank/DDBJ whole genome shotgun (WGS) entry which is preliminary data.</text>
</comment>
<evidence type="ECO:0000313" key="1">
    <source>
        <dbReference type="EMBL" id="PZX47705.1"/>
    </source>
</evidence>
<dbReference type="Proteomes" id="UP000248882">
    <property type="component" value="Unassembled WGS sequence"/>
</dbReference>
<reference evidence="2 3" key="1">
    <citation type="submission" date="2018-06" db="EMBL/GenBank/DDBJ databases">
        <title>Genomic Encyclopedia of Archaeal and Bacterial Type Strains, Phase II (KMG-II): from individual species to whole genera.</title>
        <authorList>
            <person name="Goeker M."/>
        </authorList>
    </citation>
    <scope>NUCLEOTIDE SEQUENCE [LARGE SCALE GENOMIC DNA]</scope>
    <source>
        <strain evidence="2 3">DSM 19830</strain>
    </source>
</reference>
<protein>
    <submittedName>
        <fullName evidence="2">Uncharacterized protein</fullName>
    </submittedName>
</protein>
<dbReference type="EMBL" id="QKZT01000023">
    <property type="protein sequence ID" value="PZX47705.1"/>
    <property type="molecule type" value="Genomic_DNA"/>
</dbReference>